<reference evidence="1" key="1">
    <citation type="journal article" date="2017" name="Science">
        <title>Giant viruses with an expanded complement of translation system components.</title>
        <authorList>
            <person name="Schulz F."/>
            <person name="Yutin N."/>
            <person name="Ivanova N.N."/>
            <person name="Ortega D.R."/>
            <person name="Lee T.K."/>
            <person name="Vierheilig J."/>
            <person name="Daims H."/>
            <person name="Horn M."/>
            <person name="Wagner M."/>
            <person name="Jensen G.J."/>
            <person name="Kyrpides N.C."/>
            <person name="Koonin E.V."/>
            <person name="Woyke T."/>
        </authorList>
    </citation>
    <scope>NUCLEOTIDE SEQUENCE</scope>
    <source>
        <strain evidence="1">CTV1</strain>
    </source>
</reference>
<name>A0A1V0S9I6_9VIRU</name>
<dbReference type="EMBL" id="KY684083">
    <property type="protein sequence ID" value="ARF08344.1"/>
    <property type="molecule type" value="Genomic_DNA"/>
</dbReference>
<accession>A0A1V0S9I6</accession>
<protein>
    <submittedName>
        <fullName evidence="1">Uncharacterized protein</fullName>
    </submittedName>
</protein>
<organism evidence="1">
    <name type="scientific">Catovirus CTV1</name>
    <dbReference type="NCBI Taxonomy" id="1977631"/>
    <lineage>
        <taxon>Viruses</taxon>
        <taxon>Varidnaviria</taxon>
        <taxon>Bamfordvirae</taxon>
        <taxon>Nucleocytoviricota</taxon>
        <taxon>Megaviricetes</taxon>
        <taxon>Imitervirales</taxon>
        <taxon>Mimiviridae</taxon>
        <taxon>Klosneuvirinae</taxon>
        <taxon>Catovirus</taxon>
    </lineage>
</organism>
<sequence>MNNIFNSNNDLFIDNDEKHKKFLDTHKKEIIDEAIKKTLFTVRYENNVCSLNLYTKLFPDDVNMEKNMASEFVLNSDAKYFDIMKSHLREEYLNQLTTTKLYIVPGEKIRMIFDANKKPSIIFNNKYAAPNNSSMYYVATPEKIGSYNFAKKYDLDKLFQCKCVINYPIDTMPGHNKTVSSNIYMIGNDKTMNCSEIRHINNWLFKEIYNEDNKIPHFLSSCLRENENLIDLNSC</sequence>
<gene>
    <name evidence="1" type="ORF">Catovirus_1_394</name>
</gene>
<proteinExistence type="predicted"/>
<evidence type="ECO:0000313" key="1">
    <source>
        <dbReference type="EMBL" id="ARF08344.1"/>
    </source>
</evidence>